<evidence type="ECO:0000256" key="9">
    <source>
        <dbReference type="SAM" id="MobiDB-lite"/>
    </source>
</evidence>
<feature type="transmembrane region" description="Helical" evidence="10">
    <location>
        <begin position="123"/>
        <end position="149"/>
    </location>
</feature>
<keyword evidence="7 10" id="KW-0472">Membrane</keyword>
<evidence type="ECO:0000256" key="4">
    <source>
        <dbReference type="ARBA" id="ARBA00022692"/>
    </source>
</evidence>
<evidence type="ECO:0000313" key="12">
    <source>
        <dbReference type="Proteomes" id="UP000070299"/>
    </source>
</evidence>
<dbReference type="RefSeq" id="WP_068373840.1">
    <property type="nucleotide sequence ID" value="NZ_LSNE01000003.1"/>
</dbReference>
<feature type="transmembrane region" description="Helical" evidence="10">
    <location>
        <begin position="77"/>
        <end position="96"/>
    </location>
</feature>
<keyword evidence="3" id="KW-0813">Transport</keyword>
<proteinExistence type="inferred from homology"/>
<keyword evidence="4 10" id="KW-0812">Transmembrane</keyword>
<keyword evidence="12" id="KW-1185">Reference proteome</keyword>
<protein>
    <submittedName>
        <fullName evidence="11">Sodium:proline symporter</fullName>
    </submittedName>
</protein>
<feature type="transmembrane region" description="Helical" evidence="10">
    <location>
        <begin position="46"/>
        <end position="71"/>
    </location>
</feature>
<feature type="transmembrane region" description="Helical" evidence="10">
    <location>
        <begin position="161"/>
        <end position="180"/>
    </location>
</feature>
<dbReference type="InterPro" id="IPR038377">
    <property type="entry name" value="Na/Glc_symporter_sf"/>
</dbReference>
<evidence type="ECO:0000256" key="2">
    <source>
        <dbReference type="ARBA" id="ARBA00006434"/>
    </source>
</evidence>
<dbReference type="InterPro" id="IPR001734">
    <property type="entry name" value="Na/solute_symporter"/>
</dbReference>
<dbReference type="InterPro" id="IPR050277">
    <property type="entry name" value="Sodium:Solute_Symporter"/>
</dbReference>
<evidence type="ECO:0000256" key="10">
    <source>
        <dbReference type="SAM" id="Phobius"/>
    </source>
</evidence>
<feature type="transmembrane region" description="Helical" evidence="10">
    <location>
        <begin position="308"/>
        <end position="337"/>
    </location>
</feature>
<feature type="transmembrane region" description="Helical" evidence="10">
    <location>
        <begin position="411"/>
        <end position="432"/>
    </location>
</feature>
<dbReference type="GO" id="GO:0005886">
    <property type="term" value="C:plasma membrane"/>
    <property type="evidence" value="ECO:0007669"/>
    <property type="project" value="TreeGrafter"/>
</dbReference>
<evidence type="ECO:0000256" key="5">
    <source>
        <dbReference type="ARBA" id="ARBA00022847"/>
    </source>
</evidence>
<dbReference type="AlphaFoldDB" id="A0A136A4D8"/>
<dbReference type="OrthoDB" id="9814523at2"/>
<dbReference type="Pfam" id="PF00474">
    <property type="entry name" value="SSF"/>
    <property type="match status" value="1"/>
</dbReference>
<feature type="transmembrane region" description="Helical" evidence="10">
    <location>
        <begin position="227"/>
        <end position="245"/>
    </location>
</feature>
<evidence type="ECO:0000256" key="3">
    <source>
        <dbReference type="ARBA" id="ARBA00022448"/>
    </source>
</evidence>
<sequence length="505" mass="54256">MNITFVVFFLVYILVMFGIALVVSGKANKANNNAEQFLLGGRKLPFLLTLGTTVATMVGTGSSMGAVGFAYQNGWAGTLYGIGGAVGILLLAWWFAPLRNLRFMTMSEELSYYVGANTLIKNLIAVIIFVASIGWLGAHIIGGGLYLAWLTGMDLQLAKVLIAFSFALYVVKGGYMAVVWTDSIQAIILFCGFFLMAYFSIQAVGGWDAMLSAQPVANQSWFAVDKIGLLPAISLALAILVGILATPSFRQRIYSGKDVATIRRSFIYSGLLYLGFSIIPAIIGMSAFAVEQHLDNASFAFPHMALYFMPLGLGAFIIIAGISATLSSASSDAIAGVSVVMRDLYQMCSGSMPAPEKAVFWSRISLVLTISLALGFAMISNDIVAYITKMIAILMSGMCVCALLGRFWPRYNWQGALATLIAGSSTAIIVNFQPQWLILFGNPVIPSLCAALCCGVIVTLLTPVSTVTPEQALTKLNKQRAELESDPDNLESNNNRQTLDKQGSL</sequence>
<comment type="caution">
    <text evidence="11">The sequence shown here is derived from an EMBL/GenBank/DDBJ whole genome shotgun (WGS) entry which is preliminary data.</text>
</comment>
<comment type="similarity">
    <text evidence="2 8">Belongs to the sodium:solute symporter (SSF) (TC 2.A.21) family.</text>
</comment>
<evidence type="ECO:0000313" key="11">
    <source>
        <dbReference type="EMBL" id="KXI30079.1"/>
    </source>
</evidence>
<gene>
    <name evidence="11" type="ORF">AX660_08755</name>
</gene>
<evidence type="ECO:0000256" key="1">
    <source>
        <dbReference type="ARBA" id="ARBA00004141"/>
    </source>
</evidence>
<dbReference type="Proteomes" id="UP000070299">
    <property type="component" value="Unassembled WGS sequence"/>
</dbReference>
<keyword evidence="5" id="KW-0769">Symport</keyword>
<evidence type="ECO:0000256" key="8">
    <source>
        <dbReference type="RuleBase" id="RU362091"/>
    </source>
</evidence>
<dbReference type="GO" id="GO:0015293">
    <property type="term" value="F:symporter activity"/>
    <property type="evidence" value="ECO:0007669"/>
    <property type="project" value="UniProtKB-KW"/>
</dbReference>
<evidence type="ECO:0000256" key="7">
    <source>
        <dbReference type="ARBA" id="ARBA00023136"/>
    </source>
</evidence>
<dbReference type="PROSITE" id="PS50283">
    <property type="entry name" value="NA_SOLUT_SYMP_3"/>
    <property type="match status" value="1"/>
</dbReference>
<feature type="compositionally biased region" description="Polar residues" evidence="9">
    <location>
        <begin position="490"/>
        <end position="505"/>
    </location>
</feature>
<feature type="transmembrane region" description="Helical" evidence="10">
    <location>
        <begin position="358"/>
        <end position="377"/>
    </location>
</feature>
<feature type="transmembrane region" description="Helical" evidence="10">
    <location>
        <begin position="383"/>
        <end position="404"/>
    </location>
</feature>
<dbReference type="CDD" id="cd10322">
    <property type="entry name" value="SLC5sbd"/>
    <property type="match status" value="1"/>
</dbReference>
<dbReference type="Gene3D" id="1.20.1730.10">
    <property type="entry name" value="Sodium/glucose cotransporter"/>
    <property type="match status" value="1"/>
</dbReference>
<feature type="region of interest" description="Disordered" evidence="9">
    <location>
        <begin position="482"/>
        <end position="505"/>
    </location>
</feature>
<dbReference type="PANTHER" id="PTHR48086:SF7">
    <property type="entry name" value="SODIUM-SOLUTE SYMPORTER-RELATED"/>
    <property type="match status" value="1"/>
</dbReference>
<feature type="transmembrane region" description="Helical" evidence="10">
    <location>
        <begin position="444"/>
        <end position="468"/>
    </location>
</feature>
<dbReference type="STRING" id="1799789.AX660_08755"/>
<feature type="transmembrane region" description="Helical" evidence="10">
    <location>
        <begin position="266"/>
        <end position="288"/>
    </location>
</feature>
<dbReference type="EMBL" id="LSNE01000003">
    <property type="protein sequence ID" value="KXI30079.1"/>
    <property type="molecule type" value="Genomic_DNA"/>
</dbReference>
<name>A0A136A4D8_9ALTE</name>
<organism evidence="11 12">
    <name type="scientific">Paraglaciecola hydrolytica</name>
    <dbReference type="NCBI Taxonomy" id="1799789"/>
    <lineage>
        <taxon>Bacteria</taxon>
        <taxon>Pseudomonadati</taxon>
        <taxon>Pseudomonadota</taxon>
        <taxon>Gammaproteobacteria</taxon>
        <taxon>Alteromonadales</taxon>
        <taxon>Alteromonadaceae</taxon>
        <taxon>Paraglaciecola</taxon>
    </lineage>
</organism>
<keyword evidence="6 10" id="KW-1133">Transmembrane helix</keyword>
<dbReference type="PANTHER" id="PTHR48086">
    <property type="entry name" value="SODIUM/PROLINE SYMPORTER-RELATED"/>
    <property type="match status" value="1"/>
</dbReference>
<feature type="transmembrane region" description="Helical" evidence="10">
    <location>
        <begin position="6"/>
        <end position="25"/>
    </location>
</feature>
<reference evidence="12" key="1">
    <citation type="submission" date="2016-02" db="EMBL/GenBank/DDBJ databases">
        <authorList>
            <person name="Schultz-Johansen M."/>
            <person name="Glaring M.A."/>
            <person name="Bech P.K."/>
            <person name="Stougaard P."/>
        </authorList>
    </citation>
    <scope>NUCLEOTIDE SEQUENCE [LARGE SCALE GENOMIC DNA]</scope>
    <source>
        <strain evidence="12">S66</strain>
    </source>
</reference>
<accession>A0A136A4D8</accession>
<evidence type="ECO:0000256" key="6">
    <source>
        <dbReference type="ARBA" id="ARBA00022989"/>
    </source>
</evidence>
<feature type="transmembrane region" description="Helical" evidence="10">
    <location>
        <begin position="187"/>
        <end position="207"/>
    </location>
</feature>
<comment type="subcellular location">
    <subcellularLocation>
        <location evidence="1">Membrane</location>
        <topology evidence="1">Multi-pass membrane protein</topology>
    </subcellularLocation>
</comment>